<proteinExistence type="predicted"/>
<reference evidence="3" key="1">
    <citation type="submission" date="2019-08" db="EMBL/GenBank/DDBJ databases">
        <authorList>
            <person name="Kucharzyk K."/>
            <person name="Murdoch R.W."/>
            <person name="Higgins S."/>
            <person name="Loffler F."/>
        </authorList>
    </citation>
    <scope>NUCLEOTIDE SEQUENCE</scope>
</reference>
<keyword evidence="1" id="KW-0812">Transmembrane</keyword>
<dbReference type="Pfam" id="PF06808">
    <property type="entry name" value="DctM"/>
    <property type="match status" value="1"/>
</dbReference>
<protein>
    <recommendedName>
        <fullName evidence="2">TRAP C4-dicarboxylate transport system permease DctM subunit domain-containing protein</fullName>
    </recommendedName>
</protein>
<feature type="transmembrane region" description="Helical" evidence="1">
    <location>
        <begin position="20"/>
        <end position="37"/>
    </location>
</feature>
<feature type="transmembrane region" description="Helical" evidence="1">
    <location>
        <begin position="601"/>
        <end position="628"/>
    </location>
</feature>
<dbReference type="AlphaFoldDB" id="A0A645A6X5"/>
<feature type="transmembrane region" description="Helical" evidence="1">
    <location>
        <begin position="413"/>
        <end position="434"/>
    </location>
</feature>
<feature type="transmembrane region" description="Helical" evidence="1">
    <location>
        <begin position="440"/>
        <end position="463"/>
    </location>
</feature>
<dbReference type="EMBL" id="VSSQ01012314">
    <property type="protein sequence ID" value="MPM48935.1"/>
    <property type="molecule type" value="Genomic_DNA"/>
</dbReference>
<organism evidence="3">
    <name type="scientific">bioreactor metagenome</name>
    <dbReference type="NCBI Taxonomy" id="1076179"/>
    <lineage>
        <taxon>unclassified sequences</taxon>
        <taxon>metagenomes</taxon>
        <taxon>ecological metagenomes</taxon>
    </lineage>
</organism>
<evidence type="ECO:0000256" key="1">
    <source>
        <dbReference type="SAM" id="Phobius"/>
    </source>
</evidence>
<feature type="transmembrane region" description="Helical" evidence="1">
    <location>
        <begin position="309"/>
        <end position="330"/>
    </location>
</feature>
<feature type="transmembrane region" description="Helical" evidence="1">
    <location>
        <begin position="500"/>
        <end position="524"/>
    </location>
</feature>
<feature type="transmembrane region" description="Helical" evidence="1">
    <location>
        <begin position="49"/>
        <end position="66"/>
    </location>
</feature>
<sequence length="641" mass="68211">MNKLWKLLTEEGKKRKLSGFDALTVKYVAVIMSLYQLAQATFLTIQPQMHYAIHLTFIMVLCALIYTRTFQTNQRTSTRVPIEDWIYAAILALAGIYYCTQMETYLTRMPMVDELSSLEIVIGLLTVIAVIGLTKRCMGFVLPSIGCIFLAYALWGHLIPGVLYHRKLLAIDILDQLVFTTNGIYSSPIAAAATYVFMFVMFGSFFAASGAGDFFYKFSMAVAGRYAGGAGKVAIITSGLFGMINGSPTANVVTTGSFTIPMMKKAGYDGTFSGAVTAVAATGGGIMPPIMGTAAFLMVEMAGISYKNIAIAAFVPGVLYYLALLLIVHFRAKKCGLVGLDVSELPSVWGTLKEGWIFLVPLVVLVVMLMRGYTANLSAVVGIAAVIAASWVRKETRMHLPAVIKALEDAARSAVIVSLSCAVAGCVIAGLMTTGLSGKLASLILSLGGNSTLSALILTAAICTLLGMGMPVAAAYCLTAALCIPSLYELGLQPLEAHMFVVYFATLSAITPPVAVASYAAAGISEANAATVGWQACRIGLVSFIVPFIFVFEPMLMVTPANFCLQSVWIVTSATLGVLILCAGLEGYLKKEIPMLLRGVLVIGGLLLIYPGAITDYIGLGVMALLLVQQFAGTKFGRETN</sequence>
<feature type="transmembrane region" description="Helical" evidence="1">
    <location>
        <begin position="536"/>
        <end position="556"/>
    </location>
</feature>
<feature type="transmembrane region" description="Helical" evidence="1">
    <location>
        <begin position="184"/>
        <end position="208"/>
    </location>
</feature>
<name>A0A645A6X5_9ZZZZ</name>
<dbReference type="NCBIfam" id="TIGR02123">
    <property type="entry name" value="TRAP_fused"/>
    <property type="match status" value="1"/>
</dbReference>
<gene>
    <name evidence="3" type="ORF">SDC9_95662</name>
</gene>
<evidence type="ECO:0000313" key="3">
    <source>
        <dbReference type="EMBL" id="MPM48935.1"/>
    </source>
</evidence>
<feature type="transmembrane region" description="Helical" evidence="1">
    <location>
        <begin position="140"/>
        <end position="164"/>
    </location>
</feature>
<accession>A0A645A6X5</accession>
<keyword evidence="1" id="KW-0472">Membrane</keyword>
<dbReference type="PANTHER" id="PTHR43849:SF2">
    <property type="entry name" value="BLL3936 PROTEIN"/>
    <property type="match status" value="1"/>
</dbReference>
<feature type="transmembrane region" description="Helical" evidence="1">
    <location>
        <begin position="272"/>
        <end position="297"/>
    </location>
</feature>
<evidence type="ECO:0000259" key="2">
    <source>
        <dbReference type="Pfam" id="PF06808"/>
    </source>
</evidence>
<keyword evidence="1" id="KW-1133">Transmembrane helix</keyword>
<feature type="transmembrane region" description="Helical" evidence="1">
    <location>
        <begin position="115"/>
        <end position="133"/>
    </location>
</feature>
<feature type="transmembrane region" description="Helical" evidence="1">
    <location>
        <begin position="568"/>
        <end position="589"/>
    </location>
</feature>
<feature type="transmembrane region" description="Helical" evidence="1">
    <location>
        <begin position="375"/>
        <end position="392"/>
    </location>
</feature>
<dbReference type="PANTHER" id="PTHR43849">
    <property type="entry name" value="BLL3936 PROTEIN"/>
    <property type="match status" value="1"/>
</dbReference>
<feature type="transmembrane region" description="Helical" evidence="1">
    <location>
        <begin position="470"/>
        <end position="488"/>
    </location>
</feature>
<feature type="transmembrane region" description="Helical" evidence="1">
    <location>
        <begin position="86"/>
        <end position="103"/>
    </location>
</feature>
<feature type="domain" description="TRAP C4-dicarboxylate transport system permease DctM subunit" evidence="2">
    <location>
        <begin position="126"/>
        <end position="559"/>
    </location>
</feature>
<dbReference type="InterPro" id="IPR010656">
    <property type="entry name" value="DctM"/>
</dbReference>
<comment type="caution">
    <text evidence="3">The sequence shown here is derived from an EMBL/GenBank/DDBJ whole genome shotgun (WGS) entry which is preliminary data.</text>
</comment>
<dbReference type="InterPro" id="IPR011853">
    <property type="entry name" value="TRAP_DctM-Dct_fused"/>
</dbReference>